<organism evidence="2 3">
    <name type="scientific">Bacillus chungangensis</name>
    <dbReference type="NCBI Taxonomy" id="587633"/>
    <lineage>
        <taxon>Bacteria</taxon>
        <taxon>Bacillati</taxon>
        <taxon>Bacillota</taxon>
        <taxon>Bacilli</taxon>
        <taxon>Bacillales</taxon>
        <taxon>Bacillaceae</taxon>
        <taxon>Bacillus</taxon>
    </lineage>
</organism>
<keyword evidence="3" id="KW-1185">Reference proteome</keyword>
<dbReference type="EMBL" id="JAUSTT010000001">
    <property type="protein sequence ID" value="MDQ0174553.1"/>
    <property type="molecule type" value="Genomic_DNA"/>
</dbReference>
<comment type="caution">
    <text evidence="2">The sequence shown here is derived from an EMBL/GenBank/DDBJ whole genome shotgun (WGS) entry which is preliminary data.</text>
</comment>
<feature type="compositionally biased region" description="Basic and acidic residues" evidence="1">
    <location>
        <begin position="34"/>
        <end position="47"/>
    </location>
</feature>
<proteinExistence type="predicted"/>
<gene>
    <name evidence="2" type="ORF">J2S08_000384</name>
</gene>
<name>A0ABT9WMN5_9BACI</name>
<feature type="region of interest" description="Disordered" evidence="1">
    <location>
        <begin position="28"/>
        <end position="47"/>
    </location>
</feature>
<accession>A0ABT9WMN5</accession>
<dbReference type="Proteomes" id="UP001223586">
    <property type="component" value="Unassembled WGS sequence"/>
</dbReference>
<evidence type="ECO:0000313" key="2">
    <source>
        <dbReference type="EMBL" id="MDQ0174553.1"/>
    </source>
</evidence>
<evidence type="ECO:0000313" key="3">
    <source>
        <dbReference type="Proteomes" id="UP001223586"/>
    </source>
</evidence>
<sequence>MGKKTDKEIITDDPEGINDIHQMITEAYESGQIDENKPLTREKQEES</sequence>
<dbReference type="RefSeq" id="WP_307226101.1">
    <property type="nucleotide sequence ID" value="NZ_JAUSTT010000001.1"/>
</dbReference>
<protein>
    <submittedName>
        <fullName evidence="2">TusA-related sulfurtransferase</fullName>
    </submittedName>
</protein>
<reference evidence="2 3" key="1">
    <citation type="submission" date="2023-07" db="EMBL/GenBank/DDBJ databases">
        <title>Genomic Encyclopedia of Type Strains, Phase IV (KMG-IV): sequencing the most valuable type-strain genomes for metagenomic binning, comparative biology and taxonomic classification.</title>
        <authorList>
            <person name="Goeker M."/>
        </authorList>
    </citation>
    <scope>NUCLEOTIDE SEQUENCE [LARGE SCALE GENOMIC DNA]</scope>
    <source>
        <strain evidence="2 3">DSM 23837</strain>
    </source>
</reference>
<evidence type="ECO:0000256" key="1">
    <source>
        <dbReference type="SAM" id="MobiDB-lite"/>
    </source>
</evidence>